<dbReference type="Gene3D" id="1.10.287.1490">
    <property type="match status" value="1"/>
</dbReference>
<keyword evidence="1" id="KW-0175">Coiled coil</keyword>
<dbReference type="Gene3D" id="2.60.120.260">
    <property type="entry name" value="Galactose-binding domain-like"/>
    <property type="match status" value="2"/>
</dbReference>
<dbReference type="HOGENOM" id="CLU_001813_1_0_9"/>
<name>B7HV50_BACC7</name>
<dbReference type="PROSITE" id="PS51688">
    <property type="entry name" value="ICA"/>
    <property type="match status" value="1"/>
</dbReference>
<gene>
    <name evidence="3" type="ordered locus">BCAH187_A0673</name>
</gene>
<dbReference type="Proteomes" id="UP000002214">
    <property type="component" value="Chromosome"/>
</dbReference>
<dbReference type="Pfam" id="PF06605">
    <property type="entry name" value="Prophage_tail"/>
    <property type="match status" value="1"/>
</dbReference>
<dbReference type="SUPFAM" id="SSF57997">
    <property type="entry name" value="Tropomyosin"/>
    <property type="match status" value="1"/>
</dbReference>
<dbReference type="Pfam" id="PF13884">
    <property type="entry name" value="Peptidase_S74"/>
    <property type="match status" value="1"/>
</dbReference>
<feature type="coiled-coil region" evidence="1">
    <location>
        <begin position="484"/>
        <end position="533"/>
    </location>
</feature>
<organism evidence="3 4">
    <name type="scientific">Bacillus cereus (strain AH187)</name>
    <dbReference type="NCBI Taxonomy" id="405534"/>
    <lineage>
        <taxon>Bacteria</taxon>
        <taxon>Bacillati</taxon>
        <taxon>Bacillota</taxon>
        <taxon>Bacilli</taxon>
        <taxon>Bacillales</taxon>
        <taxon>Bacillaceae</taxon>
        <taxon>Bacillus</taxon>
        <taxon>Bacillus cereus group</taxon>
    </lineage>
</organism>
<evidence type="ECO:0000259" key="2">
    <source>
        <dbReference type="PROSITE" id="PS51688"/>
    </source>
</evidence>
<feature type="domain" description="Peptidase S74" evidence="2">
    <location>
        <begin position="1437"/>
        <end position="1573"/>
    </location>
</feature>
<dbReference type="EMBL" id="CP001177">
    <property type="protein sequence ID" value="ACJ82198.1"/>
    <property type="molecule type" value="Genomic_DNA"/>
</dbReference>
<evidence type="ECO:0000256" key="1">
    <source>
        <dbReference type="SAM" id="Coils"/>
    </source>
</evidence>
<reference evidence="3 4" key="1">
    <citation type="submission" date="2008-10" db="EMBL/GenBank/DDBJ databases">
        <title>Genome sequence of Bacillus cereus AH187.</title>
        <authorList>
            <person name="Dodson R.J."/>
            <person name="Durkin A.S."/>
            <person name="Rosovitz M.J."/>
            <person name="Rasko D.A."/>
            <person name="Kolsto A.B."/>
            <person name="Okstad O.A."/>
            <person name="Ravel J."/>
            <person name="Sutton G."/>
        </authorList>
    </citation>
    <scope>NUCLEOTIDE SEQUENCE [LARGE SCALE GENOMIC DNA]</scope>
    <source>
        <strain evidence="3 4">AH187</strain>
    </source>
</reference>
<dbReference type="PANTHER" id="PTHR47270">
    <property type="entry name" value="PROTEIN MLP1-LIKE"/>
    <property type="match status" value="1"/>
</dbReference>
<dbReference type="InterPro" id="IPR030392">
    <property type="entry name" value="S74_ICA"/>
</dbReference>
<dbReference type="InterPro" id="IPR007119">
    <property type="entry name" value="Phage_tail_spike_N"/>
</dbReference>
<feature type="coiled-coil region" evidence="1">
    <location>
        <begin position="384"/>
        <end position="418"/>
    </location>
</feature>
<evidence type="ECO:0000313" key="4">
    <source>
        <dbReference type="Proteomes" id="UP000002214"/>
    </source>
</evidence>
<evidence type="ECO:0000313" key="3">
    <source>
        <dbReference type="EMBL" id="ACJ82198.1"/>
    </source>
</evidence>
<dbReference type="NCBIfam" id="TIGR01665">
    <property type="entry name" value="put_anti_recept"/>
    <property type="match status" value="1"/>
</dbReference>
<sequence length="1585" mass="176331">MRTPSGTLHIVDFKKSQIVSAIQPKDYWDDKRHWEIKNNIDTLEFRVFENTDHAATLVQQNLVLKEVRGGRIVPYVITEAEKDSDDKSLVVYASGEWIQLAKAEIIEPQKIESKTLKQCMEIALKGTKWEIGKTEHDGSHSITIDEFTNPLDLLKKIAASFELEIQYRAEVVGSQIIVRYVDMVKKRGRDTRKEVTVGKDLLGIKRIENSQNICTALLGYVKKDNGEFITISEINNGVPYLVDDAAYQRWNEKGKHKFAFYTPQTENEDMSPQRLMTLMKTEMNKLVNTSVSYEVQAQSIGRLFGLAHELINEGDTIRIIDTGFTPKLYLEARAIAGDESFKDPKQDKYMFGDYREIVDQNDELRRLYQKILSSLYDKVPQELFDQLKDKVTEQNQNIIDAKDKADQAQKESQTAKDLAEATVEYMEQNLVDIIEGVKPPTANLRPNKTLWRDISGGKPGILKIWTGTTWEPVVPDTGPLQQSIKDVQKDIKTTKTELNQKVQEAQNQATGQFNEVKESLQSVSRTISDVQNEQGNINKKVTQIEQTSDGFKTSIETLTKKDGEISNKLNTVELTVEGTKQTISDIQSDTESLKKTTTEIKTEAGKISEKLASLETREVNVRNYVINSNFSNDKNGWTGITNAVTTKIVDVTVPNVPEIKKGLQLTSNGAFVTQILQIEPFINKKGVASCYVNVKTVTSTSEYPRLYMRFIYDQNGKDQNYYAIIPQQEVTNGWKRISVKFDTTKYTGTLKEVRVNIATANTTTVDATFTGIMVTFGDLLEAWNLAPEDGVTQGTFQSKTTEIEKSVEGVTTTVSNVKKDQDTMQSTLNQVKQTADSNSQTITTISQTQGKHGEIIQQNTTDISQLNNQIKSKVSDTQMQEYVGGLGSTNLLFNTAFEDRVINASTGVITSRTPSVAKWGIWANGTNFKAMPESARNHDGYNSVKLETTGLAANAPASLYQNAPSQSNSGDYVFSAWFYTDSKELLDGGAYIQIAYYNGGTLVTNNAVQLVPVLANNSWVFVSATLPAPAAAHNTVRGVVTITRNGRLWMSQPQLQKGKIPSTFMENPKDYANYDQLVGELAKKVATSDFNSKVTQMETTINQQSNRIDLKAEKNDVYNKVDSDGRYGSKAIVDSHTSQLSVMSDEINLRVKNNEISSTINQTAQSVLIQASKIYLDGYIEAKHLKAQTLQGVTIQTAPAGSGANHIRLNAQNLTVYGGGRSRGYLGFIERTDGNIQSALILGNDYETTGTLNGSLVIDQTTINSNVFTNSVASIGIATGRNGNDVVKSSYINFYRYDGAMQINSIGDMSLTNTNGNISLTASSTGGTTGFITLSSSKDINFTAKRGYFNFYTSDNKSFPAMTIKDLAPTAQGDVDFTFANQLMFRVARHPDYVGDGLQIKNGTGTSWANMKVGILRTMGNIGCDADVYAKNFINTSTRKVKTNIEDLPFSALKKVNSVRIKQYNLISDVEKYNAGEIDVLPVNYGMIAEDTDEVFTTREKDAVSLYGSVSITMQAVQELDWKTDNMQCDMGLLKQELEAEKLEKVYIENQLSELKVLVNSQEDRIAKLEELLLQQLINENPEQP</sequence>
<protein>
    <submittedName>
        <fullName evidence="3">Phage minor structural protein</fullName>
    </submittedName>
</protein>
<dbReference type="PANTHER" id="PTHR47270:SF3">
    <property type="entry name" value="HYPOTETICAL PROTEIN"/>
    <property type="match status" value="1"/>
</dbReference>
<dbReference type="KEGG" id="bcr:BCAH187_A0673"/>
<feature type="coiled-coil region" evidence="1">
    <location>
        <begin position="1552"/>
        <end position="1579"/>
    </location>
</feature>
<accession>B7HV50</accession>
<proteinExistence type="predicted"/>
<dbReference type="InterPro" id="IPR010572">
    <property type="entry name" value="Tail_dom"/>
</dbReference>